<dbReference type="SUPFAM" id="SSF52540">
    <property type="entry name" value="P-loop containing nucleoside triphosphate hydrolases"/>
    <property type="match status" value="1"/>
</dbReference>
<dbReference type="InterPro" id="IPR004484">
    <property type="entry name" value="CbiA/CobB_synth"/>
</dbReference>
<dbReference type="PROSITE" id="PS51274">
    <property type="entry name" value="GATASE_COBBQ"/>
    <property type="match status" value="1"/>
</dbReference>
<feature type="domain" description="CobQ/CobB/MinD/ParA nucleotide binding" evidence="9">
    <location>
        <begin position="4"/>
        <end position="190"/>
    </location>
</feature>
<evidence type="ECO:0000256" key="2">
    <source>
        <dbReference type="ARBA" id="ARBA00022573"/>
    </source>
</evidence>
<dbReference type="UniPathway" id="UPA00148">
    <property type="reaction ID" value="UER00231"/>
</dbReference>
<accession>A0A8J6TRE6</accession>
<evidence type="ECO:0000256" key="6">
    <source>
        <dbReference type="ARBA" id="ARBA00022842"/>
    </source>
</evidence>
<dbReference type="InterPro" id="IPR027417">
    <property type="entry name" value="P-loop_NTPase"/>
</dbReference>
<evidence type="ECO:0000256" key="3">
    <source>
        <dbReference type="ARBA" id="ARBA00022598"/>
    </source>
</evidence>
<keyword evidence="3 8" id="KW-0436">Ligase</keyword>
<gene>
    <name evidence="8" type="primary">cbiA</name>
    <name evidence="11" type="ORF">H8D96_06510</name>
</gene>
<feature type="domain" description="CobB/CobQ-like glutamine amidotransferase" evidence="10">
    <location>
        <begin position="247"/>
        <end position="442"/>
    </location>
</feature>
<dbReference type="GO" id="GO:0009236">
    <property type="term" value="P:cobalamin biosynthetic process"/>
    <property type="evidence" value="ECO:0007669"/>
    <property type="project" value="UniProtKB-UniRule"/>
</dbReference>
<reference evidence="11 12" key="1">
    <citation type="submission" date="2020-08" db="EMBL/GenBank/DDBJ databases">
        <title>Bridging the membrane lipid divide: bacteria of the FCB group superphylum have the potential to synthesize archaeal ether lipids.</title>
        <authorList>
            <person name="Villanueva L."/>
            <person name="Von Meijenfeldt F.A.B."/>
            <person name="Westbye A.B."/>
            <person name="Yadav S."/>
            <person name="Hopmans E.C."/>
            <person name="Dutilh B.E."/>
            <person name="Sinninghe Damste J.S."/>
        </authorList>
    </citation>
    <scope>NUCLEOTIDE SEQUENCE [LARGE SCALE GENOMIC DNA]</scope>
    <source>
        <strain evidence="11">NIOZ-UU17</strain>
    </source>
</reference>
<dbReference type="GO" id="GO:0005524">
    <property type="term" value="F:ATP binding"/>
    <property type="evidence" value="ECO:0007669"/>
    <property type="project" value="UniProtKB-UniRule"/>
</dbReference>
<feature type="site" description="Increases nucleophilicity of active site Cys" evidence="8">
    <location>
        <position position="436"/>
    </location>
</feature>
<evidence type="ECO:0000256" key="4">
    <source>
        <dbReference type="ARBA" id="ARBA00022741"/>
    </source>
</evidence>
<name>A0A8J6TRE6_9BACT</name>
<keyword evidence="2 8" id="KW-0169">Cobalamin biosynthesis</keyword>
<dbReference type="Pfam" id="PF01656">
    <property type="entry name" value="CbiA"/>
    <property type="match status" value="1"/>
</dbReference>
<evidence type="ECO:0000256" key="1">
    <source>
        <dbReference type="ARBA" id="ARBA00001946"/>
    </source>
</evidence>
<comment type="function">
    <text evidence="8">Catalyzes the ATP-dependent amidation of the two carboxylate groups at positions a and c of cobyrinate, using either L-glutamine or ammonia as the nitrogen source.</text>
</comment>
<comment type="miscellaneous">
    <text evidence="8">The a and c carboxylates of cobyrinate are activated for nucleophilic attack via formation of a phosphorylated intermediate by ATP. CbiA catalyzes first the amidation of the c-carboxylate, and then that of the a-carboxylate.</text>
</comment>
<dbReference type="Pfam" id="PF07685">
    <property type="entry name" value="GATase_3"/>
    <property type="match status" value="1"/>
</dbReference>
<proteinExistence type="inferred from homology"/>
<dbReference type="CDD" id="cd05388">
    <property type="entry name" value="CobB_N"/>
    <property type="match status" value="1"/>
</dbReference>
<dbReference type="CDD" id="cd03130">
    <property type="entry name" value="GATase1_CobB"/>
    <property type="match status" value="1"/>
</dbReference>
<dbReference type="PANTHER" id="PTHR43873">
    <property type="entry name" value="COBYRINATE A,C-DIAMIDE SYNTHASE"/>
    <property type="match status" value="1"/>
</dbReference>
<evidence type="ECO:0000256" key="7">
    <source>
        <dbReference type="ARBA" id="ARBA00022962"/>
    </source>
</evidence>
<dbReference type="HAMAP" id="MF_00027">
    <property type="entry name" value="CobB_CbiA"/>
    <property type="match status" value="1"/>
</dbReference>
<comment type="catalytic activity">
    <reaction evidence="8">
        <text>cob(II)yrinate + 2 L-glutamine + 2 ATP + 2 H2O = cob(II)yrinate a,c diamide + 2 L-glutamate + 2 ADP + 2 phosphate + 2 H(+)</text>
        <dbReference type="Rhea" id="RHEA:26289"/>
        <dbReference type="ChEBI" id="CHEBI:15377"/>
        <dbReference type="ChEBI" id="CHEBI:15378"/>
        <dbReference type="ChEBI" id="CHEBI:29985"/>
        <dbReference type="ChEBI" id="CHEBI:30616"/>
        <dbReference type="ChEBI" id="CHEBI:43474"/>
        <dbReference type="ChEBI" id="CHEBI:58359"/>
        <dbReference type="ChEBI" id="CHEBI:58537"/>
        <dbReference type="ChEBI" id="CHEBI:58894"/>
        <dbReference type="ChEBI" id="CHEBI:456216"/>
        <dbReference type="EC" id="6.3.5.11"/>
    </reaction>
</comment>
<comment type="cofactor">
    <cofactor evidence="1 8">
        <name>Mg(2+)</name>
        <dbReference type="ChEBI" id="CHEBI:18420"/>
    </cofactor>
</comment>
<comment type="similarity">
    <text evidence="8">Belongs to the CobB/CbiA family.</text>
</comment>
<keyword evidence="7 8" id="KW-0315">Glutamine amidotransferase</keyword>
<dbReference type="Gene3D" id="3.40.50.880">
    <property type="match status" value="1"/>
</dbReference>
<evidence type="ECO:0000313" key="11">
    <source>
        <dbReference type="EMBL" id="MBC8431555.1"/>
    </source>
</evidence>
<feature type="active site" description="Nucleophile" evidence="8">
    <location>
        <position position="330"/>
    </location>
</feature>
<organism evidence="11 12">
    <name type="scientific">Candidatus Desulfatibia vada</name>
    <dbReference type="NCBI Taxonomy" id="2841696"/>
    <lineage>
        <taxon>Bacteria</taxon>
        <taxon>Pseudomonadati</taxon>
        <taxon>Thermodesulfobacteriota</taxon>
        <taxon>Desulfobacteria</taxon>
        <taxon>Desulfobacterales</taxon>
        <taxon>Desulfobacterales incertae sedis</taxon>
        <taxon>Candidatus Desulfatibia</taxon>
    </lineage>
</organism>
<comment type="caution">
    <text evidence="11">The sequence shown here is derived from an EMBL/GenBank/DDBJ whole genome shotgun (WGS) entry which is preliminary data.</text>
</comment>
<evidence type="ECO:0000313" key="12">
    <source>
        <dbReference type="Proteomes" id="UP000605201"/>
    </source>
</evidence>
<evidence type="ECO:0000256" key="5">
    <source>
        <dbReference type="ARBA" id="ARBA00022840"/>
    </source>
</evidence>
<evidence type="ECO:0000256" key="8">
    <source>
        <dbReference type="HAMAP-Rule" id="MF_00027"/>
    </source>
</evidence>
<dbReference type="AlphaFoldDB" id="A0A8J6TRE6"/>
<keyword evidence="5 8" id="KW-0067">ATP-binding</keyword>
<dbReference type="NCBIfam" id="TIGR00379">
    <property type="entry name" value="cobB"/>
    <property type="match status" value="1"/>
</dbReference>
<dbReference type="InterPro" id="IPR029062">
    <property type="entry name" value="Class_I_gatase-like"/>
</dbReference>
<dbReference type="PANTHER" id="PTHR43873:SF1">
    <property type="entry name" value="COBYRINATE A,C-DIAMIDE SYNTHASE"/>
    <property type="match status" value="1"/>
</dbReference>
<dbReference type="InterPro" id="IPR011698">
    <property type="entry name" value="GATase_3"/>
</dbReference>
<dbReference type="NCBIfam" id="NF002204">
    <property type="entry name" value="PRK01077.1"/>
    <property type="match status" value="1"/>
</dbReference>
<keyword evidence="4 8" id="KW-0547">Nucleotide-binding</keyword>
<dbReference type="Gene3D" id="3.40.50.300">
    <property type="entry name" value="P-loop containing nucleotide triphosphate hydrolases"/>
    <property type="match status" value="2"/>
</dbReference>
<dbReference type="InterPro" id="IPR002586">
    <property type="entry name" value="CobQ/CobB/MinD/ParA_Nub-bd_dom"/>
</dbReference>
<dbReference type="Proteomes" id="UP000605201">
    <property type="component" value="Unassembled WGS sequence"/>
</dbReference>
<dbReference type="EMBL" id="JACNIG010000154">
    <property type="protein sequence ID" value="MBC8431555.1"/>
    <property type="molecule type" value="Genomic_DNA"/>
</dbReference>
<comment type="pathway">
    <text evidence="8">Cofactor biosynthesis; adenosylcobalamin biosynthesis; cob(II)yrinate a,c-diamide from sirohydrochlorin (anaerobic route): step 10/10.</text>
</comment>
<evidence type="ECO:0000259" key="9">
    <source>
        <dbReference type="Pfam" id="PF01656"/>
    </source>
</evidence>
<evidence type="ECO:0000259" key="10">
    <source>
        <dbReference type="Pfam" id="PF07685"/>
    </source>
</evidence>
<keyword evidence="6 8" id="KW-0460">Magnesium</keyword>
<comment type="domain">
    <text evidence="8">Comprises of two domains. The C-terminal domain contains the binding site for glutamine and catalyzes the hydrolysis of this substrate to glutamate and ammonia. The N-terminal domain is anticipated to bind ATP and cobyrinate and catalyzes the ultimate synthesis of the diamide product. The ammonia produced via the glutaminase domain is probably translocated to the adjacent domain via a molecular tunnel, where it reacts with an activated intermediate.</text>
</comment>
<dbReference type="GO" id="GO:0042242">
    <property type="term" value="F:cobyrinic acid a,c-diamide synthase activity"/>
    <property type="evidence" value="ECO:0007669"/>
    <property type="project" value="UniProtKB-UniRule"/>
</dbReference>
<dbReference type="SUPFAM" id="SSF52317">
    <property type="entry name" value="Class I glutamine amidotransferase-like"/>
    <property type="match status" value="1"/>
</dbReference>
<protein>
    <recommendedName>
        <fullName evidence="8">Cobyrinate a,c-diamide synthase</fullName>
        <ecNumber evidence="8">6.3.5.11</ecNumber>
    </recommendedName>
    <alternativeName>
        <fullName evidence="8">Cobyrinic acid a,c-diamide synthetase</fullName>
    </alternativeName>
</protein>
<sequence>MKGLVIAGTKSGSGKTTLALGLLAAFLKRGLRVASFKVGPDFIDPGHHASVTGIAGYNLDGWMLSKDYNLKCFAQHSRKADIVVVEGVMGLFDGYDGKSEAGSTAQMAKWLNLPVLLIVDARSMARSAAALVQGFERFDREVTFAGVVFNNLGSQRHWEYLKEALEENVDMPCLGGIIRNESIRLPERHLGLVTREDSPLSADQIDCLAELLEESLQLDQLLEKLPEISIAIPSPQPEGKIPPGRVRIGVARDRAFCFYYPDNLEMLKFCGAELIYFSPVADRILPEKLDGLYLGGGYPELAAGELAENEEIRQQILQKSHEGMPIFSECGGFMYLCREICGTDGERFPMVGCFPFQARMYDRLKSLGYREITLSNPAVIGDTGLRARGHEFHYSEIDTEIEKSDIETVFTVTERAGLKKPSTGYQIRRTLGSYIHLHFGSQPEVGKRFVENCLIYQQER</sequence>
<dbReference type="EC" id="6.3.5.11" evidence="8"/>